<dbReference type="EC" id="2.1.1.37" evidence="1"/>
<dbReference type="Pfam" id="PF00145">
    <property type="entry name" value="DNA_methylase"/>
    <property type="match status" value="1"/>
</dbReference>
<evidence type="ECO:0000256" key="4">
    <source>
        <dbReference type="ARBA" id="ARBA00022691"/>
    </source>
</evidence>
<comment type="catalytic activity">
    <reaction evidence="6">
        <text>a 2'-deoxycytidine in DNA + S-adenosyl-L-methionine = a 5-methyl-2'-deoxycytidine in DNA + S-adenosyl-L-homocysteine + H(+)</text>
        <dbReference type="Rhea" id="RHEA:13681"/>
        <dbReference type="Rhea" id="RHEA-COMP:11369"/>
        <dbReference type="Rhea" id="RHEA-COMP:11370"/>
        <dbReference type="ChEBI" id="CHEBI:15378"/>
        <dbReference type="ChEBI" id="CHEBI:57856"/>
        <dbReference type="ChEBI" id="CHEBI:59789"/>
        <dbReference type="ChEBI" id="CHEBI:85452"/>
        <dbReference type="ChEBI" id="CHEBI:85454"/>
        <dbReference type="EC" id="2.1.1.37"/>
    </reaction>
</comment>
<sequence length="391" mass="43832">MSNMSYKKNFIEFFAGAGLVRAGLNLDGWFCSWANDICPDKKDAYVSNFSSDDFVLDDIWDLVEDNEIPSNIFLATASFPCTDLSVAGARKGLKGKQSGALLAFLNILEGLKAKSTKPPVLLLENVQGFLTSNGGQDVAFTLEKLNDLDYTSTIVEVDARYFTPQSRPRVFVIAVSKELAPALMATYANQEKWNSYIASNPICYTKKIQKVLSENASFNTGVLNLPPFEEKSIKLKDVIQDLDDSSNYWWSEERTLHLYNQMSDKHRAILQCMTNRDSISYGTVFRRVRQGKSMAELRTDGIAGCLRTPKGGSSKQILIQAGHGSFKVRFMIPREYARLQGVNDTFNLPENDTKAYFAMGDAVCVPAIEWISKEILSKYFDKWKLTQKIAA</sequence>
<dbReference type="InterPro" id="IPR001525">
    <property type="entry name" value="C5_MeTfrase"/>
</dbReference>
<keyword evidence="4 7" id="KW-0949">S-adenosyl-L-methionine</keyword>
<evidence type="ECO:0000256" key="1">
    <source>
        <dbReference type="ARBA" id="ARBA00011975"/>
    </source>
</evidence>
<dbReference type="Proteomes" id="UP001170624">
    <property type="component" value="Unassembled WGS sequence"/>
</dbReference>
<dbReference type="GO" id="GO:0032259">
    <property type="term" value="P:methylation"/>
    <property type="evidence" value="ECO:0007669"/>
    <property type="project" value="UniProtKB-KW"/>
</dbReference>
<proteinExistence type="inferred from homology"/>
<dbReference type="NCBIfam" id="TIGR00675">
    <property type="entry name" value="dcm"/>
    <property type="match status" value="1"/>
</dbReference>
<evidence type="ECO:0000313" key="10">
    <source>
        <dbReference type="Proteomes" id="UP001170624"/>
    </source>
</evidence>
<organism evidence="9 10">
    <name type="scientific">Photobacterium sanguinicancri</name>
    <dbReference type="NCBI Taxonomy" id="875932"/>
    <lineage>
        <taxon>Bacteria</taxon>
        <taxon>Pseudomonadati</taxon>
        <taxon>Pseudomonadota</taxon>
        <taxon>Gammaproteobacteria</taxon>
        <taxon>Vibrionales</taxon>
        <taxon>Vibrionaceae</taxon>
        <taxon>Photobacterium</taxon>
    </lineage>
</organism>
<gene>
    <name evidence="9" type="primary">dcm</name>
    <name evidence="9" type="ORF">Q4568_13145</name>
</gene>
<dbReference type="AlphaFoldDB" id="A0AAW7Y529"/>
<dbReference type="PANTHER" id="PTHR46098:SF1">
    <property type="entry name" value="TRNA (CYTOSINE(38)-C(5))-METHYLTRANSFERASE"/>
    <property type="match status" value="1"/>
</dbReference>
<keyword evidence="2 7" id="KW-0489">Methyltransferase</keyword>
<dbReference type="InterPro" id="IPR050750">
    <property type="entry name" value="C5-MTase"/>
</dbReference>
<dbReference type="PROSITE" id="PS51679">
    <property type="entry name" value="SAM_MT_C5"/>
    <property type="match status" value="1"/>
</dbReference>
<dbReference type="PRINTS" id="PR00105">
    <property type="entry name" value="C5METTRFRASE"/>
</dbReference>
<evidence type="ECO:0000256" key="2">
    <source>
        <dbReference type="ARBA" id="ARBA00022603"/>
    </source>
</evidence>
<dbReference type="Gene3D" id="3.90.120.10">
    <property type="entry name" value="DNA Methylase, subunit A, domain 2"/>
    <property type="match status" value="1"/>
</dbReference>
<protein>
    <recommendedName>
        <fullName evidence="1">DNA (cytosine-5-)-methyltransferase</fullName>
        <ecNumber evidence="1">2.1.1.37</ecNumber>
    </recommendedName>
</protein>
<dbReference type="GO" id="GO:0003886">
    <property type="term" value="F:DNA (cytosine-5-)-methyltransferase activity"/>
    <property type="evidence" value="ECO:0007669"/>
    <property type="project" value="UniProtKB-EC"/>
</dbReference>
<dbReference type="Gene3D" id="3.40.50.150">
    <property type="entry name" value="Vaccinia Virus protein VP39"/>
    <property type="match status" value="1"/>
</dbReference>
<name>A0AAW7Y529_9GAMM</name>
<comment type="similarity">
    <text evidence="7 8">Belongs to the class I-like SAM-binding methyltransferase superfamily. C5-methyltransferase family.</text>
</comment>
<evidence type="ECO:0000256" key="6">
    <source>
        <dbReference type="ARBA" id="ARBA00047422"/>
    </source>
</evidence>
<evidence type="ECO:0000256" key="8">
    <source>
        <dbReference type="RuleBase" id="RU000416"/>
    </source>
</evidence>
<comment type="caution">
    <text evidence="9">The sequence shown here is derived from an EMBL/GenBank/DDBJ whole genome shotgun (WGS) entry which is preliminary data.</text>
</comment>
<feature type="active site" evidence="7">
    <location>
        <position position="81"/>
    </location>
</feature>
<dbReference type="InterPro" id="IPR029063">
    <property type="entry name" value="SAM-dependent_MTases_sf"/>
</dbReference>
<dbReference type="SUPFAM" id="SSF53335">
    <property type="entry name" value="S-adenosyl-L-methionine-dependent methyltransferases"/>
    <property type="match status" value="1"/>
</dbReference>
<evidence type="ECO:0000256" key="7">
    <source>
        <dbReference type="PROSITE-ProRule" id="PRU01016"/>
    </source>
</evidence>
<dbReference type="EMBL" id="JAUOPU010000012">
    <property type="protein sequence ID" value="MDO6543487.1"/>
    <property type="molecule type" value="Genomic_DNA"/>
</dbReference>
<keyword evidence="3 7" id="KW-0808">Transferase</keyword>
<keyword evidence="5" id="KW-0680">Restriction system</keyword>
<reference evidence="9" key="1">
    <citation type="submission" date="2023-07" db="EMBL/GenBank/DDBJ databases">
        <title>Genome content predicts the carbon catabolic preferences of heterotrophic bacteria.</title>
        <authorList>
            <person name="Gralka M."/>
        </authorList>
    </citation>
    <scope>NUCLEOTIDE SEQUENCE</scope>
    <source>
        <strain evidence="9">G2M05</strain>
    </source>
</reference>
<evidence type="ECO:0000313" key="9">
    <source>
        <dbReference type="EMBL" id="MDO6543487.1"/>
    </source>
</evidence>
<dbReference type="GO" id="GO:0009307">
    <property type="term" value="P:DNA restriction-modification system"/>
    <property type="evidence" value="ECO:0007669"/>
    <property type="project" value="UniProtKB-KW"/>
</dbReference>
<evidence type="ECO:0000256" key="3">
    <source>
        <dbReference type="ARBA" id="ARBA00022679"/>
    </source>
</evidence>
<accession>A0AAW7Y529</accession>
<dbReference type="PANTHER" id="PTHR46098">
    <property type="entry name" value="TRNA (CYTOSINE(38)-C(5))-METHYLTRANSFERASE"/>
    <property type="match status" value="1"/>
</dbReference>
<evidence type="ECO:0000256" key="5">
    <source>
        <dbReference type="ARBA" id="ARBA00022747"/>
    </source>
</evidence>
<dbReference type="RefSeq" id="WP_303499964.1">
    <property type="nucleotide sequence ID" value="NZ_JAUOPU010000012.1"/>
</dbReference>